<gene>
    <name evidence="3" type="ORF">HS088_TW04G00016</name>
</gene>
<dbReference type="OrthoDB" id="427480at2759"/>
<keyword evidence="4" id="KW-1185">Reference proteome</keyword>
<sequence>MRPSAESVGGDINNGPVVNSQWIFDTPVHSDTEVKLRQLLLELGNENKILGVQVCAYKDGEVIIDTAAGALGGDDPRPVQPDSLFSVFSVTKGITAGMLHWLVDNGKLKLDENVANIWPEFGTNGKDRIKVHHVLNHTSGLHNALADLRQENPLLMCDWDECLKRIAMSAPETEPGQKQLYHYISFGWLCGGIIERASGKKFQEILEEAFIHPLKIEGELYVGIPPGVKSRLAELTLDTSDLREISAVSSRVDLPSTFQPSNMAKLAATMPALFNMLDIRRAIIPAANGHCSARALARYYATLATGGVIPPPHSSSSRPPLGSHPHIPDFPRGNNSSECDNITSNGIPQNKDVSKIFSDLKVHDTFMGVGEYRNLVLPNGKFGLGFRRFSSNDGSFTCFGHSGSGGSTGFCDIRNRFAIAVTLNKMSFGDVTRKIVQLVCSELNIPSPDEFSGPN</sequence>
<evidence type="ECO:0000259" key="2">
    <source>
        <dbReference type="Pfam" id="PF00144"/>
    </source>
</evidence>
<dbReference type="InterPro" id="IPR001466">
    <property type="entry name" value="Beta-lactam-related"/>
</dbReference>
<feature type="region of interest" description="Disordered" evidence="1">
    <location>
        <begin position="310"/>
        <end position="346"/>
    </location>
</feature>
<dbReference type="Proteomes" id="UP000593562">
    <property type="component" value="Unassembled WGS sequence"/>
</dbReference>
<evidence type="ECO:0000313" key="4">
    <source>
        <dbReference type="Proteomes" id="UP000593562"/>
    </source>
</evidence>
<reference evidence="3 4" key="1">
    <citation type="journal article" date="2020" name="Nat. Commun.">
        <title>Genome of Tripterygium wilfordii and identification of cytochrome P450 involved in triptolide biosynthesis.</title>
        <authorList>
            <person name="Tu L."/>
            <person name="Su P."/>
            <person name="Zhang Z."/>
            <person name="Gao L."/>
            <person name="Wang J."/>
            <person name="Hu T."/>
            <person name="Zhou J."/>
            <person name="Zhang Y."/>
            <person name="Zhao Y."/>
            <person name="Liu Y."/>
            <person name="Song Y."/>
            <person name="Tong Y."/>
            <person name="Lu Y."/>
            <person name="Yang J."/>
            <person name="Xu C."/>
            <person name="Jia M."/>
            <person name="Peters R.J."/>
            <person name="Huang L."/>
            <person name="Gao W."/>
        </authorList>
    </citation>
    <scope>NUCLEOTIDE SEQUENCE [LARGE SCALE GENOMIC DNA]</scope>
    <source>
        <strain evidence="4">cv. XIE 37</strain>
        <tissue evidence="3">Leaf</tissue>
    </source>
</reference>
<dbReference type="Pfam" id="PF00144">
    <property type="entry name" value="Beta-lactamase"/>
    <property type="match status" value="1"/>
</dbReference>
<dbReference type="PANTHER" id="PTHR43319">
    <property type="entry name" value="BETA-LACTAMASE-RELATED"/>
    <property type="match status" value="1"/>
</dbReference>
<organism evidence="3 4">
    <name type="scientific">Tripterygium wilfordii</name>
    <name type="common">Thunder God vine</name>
    <dbReference type="NCBI Taxonomy" id="458696"/>
    <lineage>
        <taxon>Eukaryota</taxon>
        <taxon>Viridiplantae</taxon>
        <taxon>Streptophyta</taxon>
        <taxon>Embryophyta</taxon>
        <taxon>Tracheophyta</taxon>
        <taxon>Spermatophyta</taxon>
        <taxon>Magnoliopsida</taxon>
        <taxon>eudicotyledons</taxon>
        <taxon>Gunneridae</taxon>
        <taxon>Pentapetalae</taxon>
        <taxon>rosids</taxon>
        <taxon>fabids</taxon>
        <taxon>Celastrales</taxon>
        <taxon>Celastraceae</taxon>
        <taxon>Tripterygium</taxon>
    </lineage>
</organism>
<dbReference type="SUPFAM" id="SSF56601">
    <property type="entry name" value="beta-lactamase/transpeptidase-like"/>
    <property type="match status" value="1"/>
</dbReference>
<dbReference type="InterPro" id="IPR012338">
    <property type="entry name" value="Beta-lactam/transpept-like"/>
</dbReference>
<feature type="compositionally biased region" description="Polar residues" evidence="1">
    <location>
        <begin position="333"/>
        <end position="346"/>
    </location>
</feature>
<dbReference type="InterPro" id="IPR052907">
    <property type="entry name" value="Beta-lactamase/esterase"/>
</dbReference>
<dbReference type="AlphaFoldDB" id="A0A7J7DNZ5"/>
<accession>A0A7J7DNZ5</accession>
<dbReference type="Gene3D" id="3.40.710.10">
    <property type="entry name" value="DD-peptidase/beta-lactamase superfamily"/>
    <property type="match status" value="2"/>
</dbReference>
<protein>
    <recommendedName>
        <fullName evidence="2">Beta-lactamase-related domain-containing protein</fullName>
    </recommendedName>
</protein>
<comment type="caution">
    <text evidence="3">The sequence shown here is derived from an EMBL/GenBank/DDBJ whole genome shotgun (WGS) entry which is preliminary data.</text>
</comment>
<evidence type="ECO:0000256" key="1">
    <source>
        <dbReference type="SAM" id="MobiDB-lite"/>
    </source>
</evidence>
<feature type="domain" description="Beta-lactamase-related" evidence="2">
    <location>
        <begin position="37"/>
        <end position="321"/>
    </location>
</feature>
<feature type="compositionally biased region" description="Low complexity" evidence="1">
    <location>
        <begin position="314"/>
        <end position="325"/>
    </location>
</feature>
<evidence type="ECO:0000313" key="3">
    <source>
        <dbReference type="EMBL" id="KAF5748068.1"/>
    </source>
</evidence>
<dbReference type="EMBL" id="JAAARO010000004">
    <property type="protein sequence ID" value="KAF5748068.1"/>
    <property type="molecule type" value="Genomic_DNA"/>
</dbReference>
<dbReference type="PANTHER" id="PTHR43319:SF3">
    <property type="entry name" value="BETA-LACTAMASE-RELATED DOMAIN-CONTAINING PROTEIN"/>
    <property type="match status" value="1"/>
</dbReference>
<name>A0A7J7DNZ5_TRIWF</name>
<proteinExistence type="predicted"/>
<dbReference type="InParanoid" id="A0A7J7DNZ5"/>